<protein>
    <submittedName>
        <fullName evidence="2">Uncharacterized protein</fullName>
    </submittedName>
</protein>
<accession>A0A915J3B5</accession>
<proteinExistence type="predicted"/>
<organism evidence="1 2">
    <name type="scientific">Romanomermis culicivorax</name>
    <name type="common">Nematode worm</name>
    <dbReference type="NCBI Taxonomy" id="13658"/>
    <lineage>
        <taxon>Eukaryota</taxon>
        <taxon>Metazoa</taxon>
        <taxon>Ecdysozoa</taxon>
        <taxon>Nematoda</taxon>
        <taxon>Enoplea</taxon>
        <taxon>Dorylaimia</taxon>
        <taxon>Mermithida</taxon>
        <taxon>Mermithoidea</taxon>
        <taxon>Mermithidae</taxon>
        <taxon>Romanomermis</taxon>
    </lineage>
</organism>
<evidence type="ECO:0000313" key="2">
    <source>
        <dbReference type="WBParaSite" id="nRc.2.0.1.t20348-RA"/>
    </source>
</evidence>
<evidence type="ECO:0000313" key="1">
    <source>
        <dbReference type="Proteomes" id="UP000887565"/>
    </source>
</evidence>
<dbReference type="WBParaSite" id="nRc.2.0.1.t20348-RA">
    <property type="protein sequence ID" value="nRc.2.0.1.t20348-RA"/>
    <property type="gene ID" value="nRc.2.0.1.g20348"/>
</dbReference>
<sequence>MKKKEIDKSIKKSSNSNCGVIVTKIKDLKQMKISNKEQCTSIRKNKK</sequence>
<dbReference type="Proteomes" id="UP000887565">
    <property type="component" value="Unplaced"/>
</dbReference>
<name>A0A915J3B5_ROMCU</name>
<dbReference type="AlphaFoldDB" id="A0A915J3B5"/>
<reference evidence="2" key="1">
    <citation type="submission" date="2022-11" db="UniProtKB">
        <authorList>
            <consortium name="WormBaseParasite"/>
        </authorList>
    </citation>
    <scope>IDENTIFICATION</scope>
</reference>
<keyword evidence="1" id="KW-1185">Reference proteome</keyword>